<feature type="compositionally biased region" description="Basic and acidic residues" evidence="9">
    <location>
        <begin position="171"/>
        <end position="180"/>
    </location>
</feature>
<evidence type="ECO:0000256" key="5">
    <source>
        <dbReference type="ARBA" id="ARBA00023242"/>
    </source>
</evidence>
<keyword evidence="11" id="KW-1185">Reference proteome</keyword>
<evidence type="ECO:0000256" key="1">
    <source>
        <dbReference type="ARBA" id="ARBA00004604"/>
    </source>
</evidence>
<dbReference type="EMBL" id="CCKQ01017108">
    <property type="protein sequence ID" value="CDW88983.1"/>
    <property type="molecule type" value="Genomic_DNA"/>
</dbReference>
<evidence type="ECO:0000256" key="3">
    <source>
        <dbReference type="ARBA" id="ARBA00022552"/>
    </source>
</evidence>
<dbReference type="GO" id="GO:0031429">
    <property type="term" value="C:box H/ACA snoRNP complex"/>
    <property type="evidence" value="ECO:0007669"/>
    <property type="project" value="TreeGrafter"/>
</dbReference>
<comment type="similarity">
    <text evidence="7 8">Belongs to the GAR1 family.</text>
</comment>
<accession>A0A078B642</accession>
<evidence type="ECO:0000256" key="9">
    <source>
        <dbReference type="SAM" id="MobiDB-lite"/>
    </source>
</evidence>
<keyword evidence="6 8" id="KW-0687">Ribonucleoprotein</keyword>
<reference evidence="10 11" key="1">
    <citation type="submission" date="2014-06" db="EMBL/GenBank/DDBJ databases">
        <authorList>
            <person name="Swart Estienne"/>
        </authorList>
    </citation>
    <scope>NUCLEOTIDE SEQUENCE [LARGE SCALE GENOMIC DNA]</scope>
    <source>
        <strain evidence="10 11">130c</strain>
    </source>
</reference>
<keyword evidence="5 8" id="KW-0539">Nucleus</keyword>
<feature type="compositionally biased region" description="Gly residues" evidence="9">
    <location>
        <begin position="209"/>
        <end position="221"/>
    </location>
</feature>
<keyword evidence="2 8" id="KW-0690">Ribosome biogenesis</keyword>
<keyword evidence="4 8" id="KW-0694">RNA-binding</keyword>
<organism evidence="10 11">
    <name type="scientific">Stylonychia lemnae</name>
    <name type="common">Ciliate</name>
    <dbReference type="NCBI Taxonomy" id="5949"/>
    <lineage>
        <taxon>Eukaryota</taxon>
        <taxon>Sar</taxon>
        <taxon>Alveolata</taxon>
        <taxon>Ciliophora</taxon>
        <taxon>Intramacronucleata</taxon>
        <taxon>Spirotrichea</taxon>
        <taxon>Stichotrichia</taxon>
        <taxon>Sporadotrichida</taxon>
        <taxon>Oxytrichidae</taxon>
        <taxon>Stylonychinae</taxon>
        <taxon>Stylonychia</taxon>
    </lineage>
</organism>
<feature type="compositionally biased region" description="Gly residues" evidence="9">
    <location>
        <begin position="15"/>
        <end position="31"/>
    </location>
</feature>
<feature type="compositionally biased region" description="Basic and acidic residues" evidence="9">
    <location>
        <begin position="187"/>
        <end position="208"/>
    </location>
</feature>
<evidence type="ECO:0000256" key="8">
    <source>
        <dbReference type="RuleBase" id="RU364004"/>
    </source>
</evidence>
<dbReference type="InterPro" id="IPR007504">
    <property type="entry name" value="H/ACA_rnp_Gar1/Naf1"/>
</dbReference>
<keyword evidence="3 8" id="KW-0698">rRNA processing</keyword>
<dbReference type="SUPFAM" id="SSF50447">
    <property type="entry name" value="Translation proteins"/>
    <property type="match status" value="1"/>
</dbReference>
<dbReference type="OrthoDB" id="2187159at2759"/>
<comment type="subcellular location">
    <subcellularLocation>
        <location evidence="1 8">Nucleus</location>
        <location evidence="1 8">Nucleolus</location>
    </subcellularLocation>
</comment>
<comment type="subunit">
    <text evidence="8">Component of the small nucleolar ribonucleoprotein particles containing H/ACA-type snoRNAs (H/ACA snoRNPs).</text>
</comment>
<dbReference type="InterPro" id="IPR038664">
    <property type="entry name" value="Gar1/Naf1_Cbf5-bd_sf"/>
</dbReference>
<evidence type="ECO:0000256" key="4">
    <source>
        <dbReference type="ARBA" id="ARBA00022884"/>
    </source>
</evidence>
<dbReference type="Gene3D" id="2.40.10.230">
    <property type="entry name" value="Probable tRNA pseudouridine synthase domain"/>
    <property type="match status" value="1"/>
</dbReference>
<dbReference type="Pfam" id="PF04410">
    <property type="entry name" value="Gar1"/>
    <property type="match status" value="1"/>
</dbReference>
<dbReference type="GO" id="GO:0000454">
    <property type="term" value="P:snoRNA guided rRNA pseudouridine synthesis"/>
    <property type="evidence" value="ECO:0007669"/>
    <property type="project" value="TreeGrafter"/>
</dbReference>
<evidence type="ECO:0000313" key="11">
    <source>
        <dbReference type="Proteomes" id="UP000039865"/>
    </source>
</evidence>
<protein>
    <recommendedName>
        <fullName evidence="8">H/ACA ribonucleoprotein complex subunit</fullName>
    </recommendedName>
</protein>
<dbReference type="OMA" id="KPQDGIV"/>
<evidence type="ECO:0000256" key="6">
    <source>
        <dbReference type="ARBA" id="ARBA00023274"/>
    </source>
</evidence>
<sequence length="221" mass="23312">MRGRGGFRGGDRGGFRGAPRGGRGGFGGGGRGSKSLVVQQLILGFDFGPPDYVEQVAEFSHACEGMLIAYNTTDNVPLLMRNIYLQNKNKVGKVDDVFGAISKSGIAIKPDEGVKAESFKAGDKLFADPQQCRNTGFFLPRPAYPRAAKPRDQQGKMAGKQGFKGGFGDRGGFRGGDRGGFRGGFRGGDRGGFRGGDRGGFRGGDRGGFRGGSRGGFRGSR</sequence>
<comment type="function">
    <text evidence="8">Required for ribosome biogenesis. Part of a complex which catalyzes pseudouridylation of rRNA. This involves the isomerization of uridine such that the ribose is subsequently attached to C5, instead of the normal N1. Pseudouridine ("psi") residues may serve to stabilize the conformation of rRNAs.</text>
</comment>
<evidence type="ECO:0000256" key="7">
    <source>
        <dbReference type="ARBA" id="ARBA00038293"/>
    </source>
</evidence>
<name>A0A078B642_STYLE</name>
<dbReference type="PANTHER" id="PTHR23237:SF6">
    <property type="entry name" value="H_ACA RIBONUCLEOPROTEIN COMPLEX SUBUNIT 1"/>
    <property type="match status" value="1"/>
</dbReference>
<proteinExistence type="inferred from homology"/>
<dbReference type="PANTHER" id="PTHR23237">
    <property type="entry name" value="NUCLEOLAR PROTEIN FAMILY A MEMBER 1 SNORNP PROTEIN GAR1"/>
    <property type="match status" value="1"/>
</dbReference>
<feature type="region of interest" description="Disordered" evidence="9">
    <location>
        <begin position="137"/>
        <end position="221"/>
    </location>
</feature>
<gene>
    <name evidence="10" type="primary">Contig13136.g14007</name>
    <name evidence="10" type="ORF">STYLEM_18111</name>
</gene>
<feature type="region of interest" description="Disordered" evidence="9">
    <location>
        <begin position="1"/>
        <end position="31"/>
    </location>
</feature>
<evidence type="ECO:0000256" key="2">
    <source>
        <dbReference type="ARBA" id="ARBA00022517"/>
    </source>
</evidence>
<dbReference type="AlphaFoldDB" id="A0A078B642"/>
<dbReference type="Proteomes" id="UP000039865">
    <property type="component" value="Unassembled WGS sequence"/>
</dbReference>
<dbReference type="InParanoid" id="A0A078B642"/>
<evidence type="ECO:0000313" key="10">
    <source>
        <dbReference type="EMBL" id="CDW88983.1"/>
    </source>
</evidence>
<dbReference type="InterPro" id="IPR009000">
    <property type="entry name" value="Transl_B-barrel_sf"/>
</dbReference>
<dbReference type="GO" id="GO:0034513">
    <property type="term" value="F:box H/ACA snoRNA binding"/>
    <property type="evidence" value="ECO:0007669"/>
    <property type="project" value="TreeGrafter"/>
</dbReference>